<feature type="region of interest" description="Disordered" evidence="5">
    <location>
        <begin position="244"/>
        <end position="327"/>
    </location>
</feature>
<dbReference type="PANTHER" id="PTHR14881">
    <property type="entry name" value="LISH DOMAIN-CONTAINING PROTEIN ARMC9"/>
    <property type="match status" value="1"/>
</dbReference>
<evidence type="ECO:0000256" key="1">
    <source>
        <dbReference type="ARBA" id="ARBA00004120"/>
    </source>
</evidence>
<feature type="region of interest" description="Disordered" evidence="5">
    <location>
        <begin position="768"/>
        <end position="838"/>
    </location>
</feature>
<evidence type="ECO:0000313" key="9">
    <source>
        <dbReference type="Proteomes" id="UP001295684"/>
    </source>
</evidence>
<dbReference type="AlphaFoldDB" id="A0AAD1Y1R1"/>
<dbReference type="GO" id="GO:0005813">
    <property type="term" value="C:centrosome"/>
    <property type="evidence" value="ECO:0007669"/>
    <property type="project" value="UniProtKB-SubCell"/>
</dbReference>
<feature type="compositionally biased region" description="Polar residues" evidence="5">
    <location>
        <begin position="283"/>
        <end position="295"/>
    </location>
</feature>
<feature type="domain" description="ARMC9 CTLH-like" evidence="7">
    <location>
        <begin position="1"/>
        <end position="122"/>
    </location>
</feature>
<dbReference type="InterPro" id="IPR048959">
    <property type="entry name" value="ARMC9_ARM_dom"/>
</dbReference>
<dbReference type="EMBL" id="CAMPGE010025913">
    <property type="protein sequence ID" value="CAI2383621.1"/>
    <property type="molecule type" value="Genomic_DNA"/>
</dbReference>
<keyword evidence="2" id="KW-0970">Cilium biogenesis/degradation</keyword>
<dbReference type="InterPro" id="IPR040369">
    <property type="entry name" value="ARMC9"/>
</dbReference>
<feature type="compositionally biased region" description="Acidic residues" evidence="5">
    <location>
        <begin position="599"/>
        <end position="639"/>
    </location>
</feature>
<dbReference type="InterPro" id="IPR056327">
    <property type="entry name" value="ARMC9_CTLH-like_dom"/>
</dbReference>
<evidence type="ECO:0000256" key="4">
    <source>
        <dbReference type="SAM" id="Coils"/>
    </source>
</evidence>
<feature type="compositionally biased region" description="Low complexity" evidence="5">
    <location>
        <begin position="698"/>
        <end position="708"/>
    </location>
</feature>
<dbReference type="Pfam" id="PF23138">
    <property type="entry name" value="CTLH_Armc9"/>
    <property type="match status" value="1"/>
</dbReference>
<evidence type="ECO:0000259" key="6">
    <source>
        <dbReference type="Pfam" id="PF21050"/>
    </source>
</evidence>
<keyword evidence="4" id="KW-0175">Coiled coil</keyword>
<feature type="domain" description="LisH" evidence="6">
    <location>
        <begin position="476"/>
        <end position="597"/>
    </location>
</feature>
<feature type="compositionally biased region" description="Basic residues" evidence="5">
    <location>
        <begin position="829"/>
        <end position="838"/>
    </location>
</feature>
<comment type="subcellular location">
    <subcellularLocation>
        <location evidence="1">Cytoplasm</location>
        <location evidence="1">Cytoskeleton</location>
        <location evidence="1">Cilium basal body</location>
    </subcellularLocation>
</comment>
<dbReference type="InterPro" id="IPR016024">
    <property type="entry name" value="ARM-type_fold"/>
</dbReference>
<evidence type="ECO:0008006" key="10">
    <source>
        <dbReference type="Google" id="ProtNLM"/>
    </source>
</evidence>
<evidence type="ECO:0000313" key="8">
    <source>
        <dbReference type="EMBL" id="CAI2383621.1"/>
    </source>
</evidence>
<organism evidence="8 9">
    <name type="scientific">Euplotes crassus</name>
    <dbReference type="NCBI Taxonomy" id="5936"/>
    <lineage>
        <taxon>Eukaryota</taxon>
        <taxon>Sar</taxon>
        <taxon>Alveolata</taxon>
        <taxon>Ciliophora</taxon>
        <taxon>Intramacronucleata</taxon>
        <taxon>Spirotrichea</taxon>
        <taxon>Hypotrichia</taxon>
        <taxon>Euplotida</taxon>
        <taxon>Euplotidae</taxon>
        <taxon>Moneuplotes</taxon>
    </lineage>
</organism>
<comment type="caution">
    <text evidence="8">The sequence shown here is derived from an EMBL/GenBank/DDBJ whole genome shotgun (WGS) entry which is preliminary data.</text>
</comment>
<dbReference type="GO" id="GO:0036064">
    <property type="term" value="C:ciliary basal body"/>
    <property type="evidence" value="ECO:0007669"/>
    <property type="project" value="InterPro"/>
</dbReference>
<dbReference type="GO" id="GO:0097542">
    <property type="term" value="C:ciliary tip"/>
    <property type="evidence" value="ECO:0007669"/>
    <property type="project" value="TreeGrafter"/>
</dbReference>
<dbReference type="SUPFAM" id="SSF48371">
    <property type="entry name" value="ARM repeat"/>
    <property type="match status" value="1"/>
</dbReference>
<feature type="compositionally biased region" description="Polar residues" evidence="5">
    <location>
        <begin position="317"/>
        <end position="327"/>
    </location>
</feature>
<evidence type="ECO:0000256" key="2">
    <source>
        <dbReference type="ARBA" id="ARBA00022794"/>
    </source>
</evidence>
<name>A0AAD1Y1R1_EUPCR</name>
<gene>
    <name evidence="8" type="ORF">ECRASSUSDP1_LOCUS25126</name>
</gene>
<protein>
    <recommendedName>
        <fullName evidence="10">LisH domain-containing protein ARMC9</fullName>
    </recommendedName>
</protein>
<evidence type="ECO:0000259" key="7">
    <source>
        <dbReference type="Pfam" id="PF23138"/>
    </source>
</evidence>
<feature type="compositionally biased region" description="Basic and acidic residues" evidence="5">
    <location>
        <begin position="737"/>
        <end position="748"/>
    </location>
</feature>
<keyword evidence="3" id="KW-0966">Cell projection</keyword>
<accession>A0AAD1Y1R1</accession>
<dbReference type="PANTHER" id="PTHR14881:SF4">
    <property type="entry name" value="LISH DOMAIN-CONTAINING PROTEIN ARMC9"/>
    <property type="match status" value="1"/>
</dbReference>
<dbReference type="InterPro" id="IPR011989">
    <property type="entry name" value="ARM-like"/>
</dbReference>
<feature type="coiled-coil region" evidence="4">
    <location>
        <begin position="155"/>
        <end position="182"/>
    </location>
</feature>
<reference evidence="8" key="1">
    <citation type="submission" date="2023-07" db="EMBL/GenBank/DDBJ databases">
        <authorList>
            <consortium name="AG Swart"/>
            <person name="Singh M."/>
            <person name="Singh A."/>
            <person name="Seah K."/>
            <person name="Emmerich C."/>
        </authorList>
    </citation>
    <scope>NUCLEOTIDE SEQUENCE</scope>
    <source>
        <strain evidence="8">DP1</strain>
    </source>
</reference>
<keyword evidence="9" id="KW-1185">Reference proteome</keyword>
<proteinExistence type="predicted"/>
<dbReference type="Pfam" id="PF21050">
    <property type="entry name" value="ARMC9_ARM"/>
    <property type="match status" value="1"/>
</dbReference>
<dbReference type="Gene3D" id="1.25.10.10">
    <property type="entry name" value="Leucine-rich Repeat Variant"/>
    <property type="match status" value="1"/>
</dbReference>
<feature type="region of interest" description="Disordered" evidence="5">
    <location>
        <begin position="691"/>
        <end position="749"/>
    </location>
</feature>
<feature type="region of interest" description="Disordered" evidence="5">
    <location>
        <begin position="599"/>
        <end position="640"/>
    </location>
</feature>
<dbReference type="GO" id="GO:0005814">
    <property type="term" value="C:centriole"/>
    <property type="evidence" value="ECO:0007669"/>
    <property type="project" value="TreeGrafter"/>
</dbReference>
<evidence type="ECO:0000256" key="3">
    <source>
        <dbReference type="ARBA" id="ARBA00023273"/>
    </source>
</evidence>
<feature type="compositionally biased region" description="Polar residues" evidence="5">
    <location>
        <begin position="709"/>
        <end position="721"/>
    </location>
</feature>
<evidence type="ECO:0000256" key="5">
    <source>
        <dbReference type="SAM" id="MobiDB-lite"/>
    </source>
</evidence>
<dbReference type="Proteomes" id="UP001295684">
    <property type="component" value="Unassembled WGS sequence"/>
</dbReference>
<dbReference type="GO" id="GO:0060271">
    <property type="term" value="P:cilium assembly"/>
    <property type="evidence" value="ECO:0007669"/>
    <property type="project" value="InterPro"/>
</dbReference>
<sequence>MMNCFSEGDLTKFVSLWNEYVQKESKDINTDKLEFYVRIYFTIYPMHPVNKGKPNEKAFKKRQKEFKKFLDTKGSELSKTSEFLPYYALPYVTDPVVHPSFKELATTHWIQNLEGKLQEFLISQATSPNQSQLAYLFENREKLKQPDRNFEEGIDEQIGEQLAILQQRYSELQQKEQNTKRAFINSQQKWTNFSKNILVIAKQLMGVVDNSDASKSINTIVYKTMKEKIAKYEDSLRKIIEGHSAMGHPSPYQPKPASNSYSESDRTTGLRHAAVASPAGHSNPHSPAPASNVSVDRTDIEVKNSPSIISRDVGSQEADQSVARSHQTPAPVNISFAPLDFDKIKKFLIEAEDEVRVCATLQALRWRISKCRTTSQRNEILHSYWFYDVLGILGDGPDILMSLLNKSRRVLAYTVFLINTMASLPAGRNYLIKHQKILEIIFAVLLSEKSETAIRQQAIVAIQRFSLRSKCQDMIIEMDMIKYVVYILRCESDTLSDYTLEYCTALLMNLTLRNRGKDKCEDPNLELLHVLNELLEHENDQIRTYVNGTLYSIFRRKSIRDQARELGMDEILSFLLQNMQPSEDHIKRQLQYILDQFENDADDSEESSDDEDDIDEQEEDEGEDDDEEGEIIEEGDFDDAISGVPVGEEWLMSEFLAANDEALRQTTTILTKIQEEKKQRALDSTSKSLISEIKRSSSRPVTPTRSNSNIPFISDTYTKSPMRTRNKIPRTPLGGRTAEEGNDFKNEDNSQLDISIGASQNLAGQLAPQFGTSNATKQAPPKAAAVEEEQKDDPPPAEAFTPKDMIPRTPPQMQSKKYKRAPEEEKRPGTKPKKNSQN</sequence>